<gene>
    <name evidence="2" type="ORF">G0004_10570</name>
</gene>
<dbReference type="RefSeq" id="WP_000282755.1">
    <property type="nucleotide sequence ID" value="NZ_AP015012.1"/>
</dbReference>
<proteinExistence type="predicted"/>
<dbReference type="EMBL" id="JAAGRA010000041">
    <property type="protein sequence ID" value="NEF40904.1"/>
    <property type="molecule type" value="Genomic_DNA"/>
</dbReference>
<evidence type="ECO:0000256" key="1">
    <source>
        <dbReference type="SAM" id="MobiDB-lite"/>
    </source>
</evidence>
<protein>
    <recommendedName>
        <fullName evidence="3">Phage protein</fullName>
    </recommendedName>
</protein>
<accession>A0A6B5KQR1</accession>
<dbReference type="OMA" id="ERANKRY"/>
<evidence type="ECO:0008006" key="3">
    <source>
        <dbReference type="Google" id="ProtNLM"/>
    </source>
</evidence>
<reference evidence="2" key="1">
    <citation type="journal article" date="2020" name="Antimicrob. Agents Chemother.">
        <title>Novel insights into the classification of staphylococcal beta-lactamases in relation to the cefazolin inoculum effect.</title>
        <authorList>
            <person name="Carvajal L.P."/>
            <person name="Rincon S."/>
            <person name="Echeverri A."/>
            <person name="Porras J."/>
            <person name="Rios R."/>
            <person name="Ordonez K."/>
            <person name="Seas C."/>
            <person name="Gomez-Villegas S."/>
            <person name="Diaz L."/>
            <person name="Arias C.A."/>
            <person name="Reyes J."/>
        </authorList>
    </citation>
    <scope>NUCLEOTIDE SEQUENCE</scope>
    <source>
        <strain evidence="2">5420</strain>
    </source>
</reference>
<sequence>MYNRKEIREMIDNYKWMKNIIDSKVYDNESTSIAQYGYQSAMPKAKGTTSNKVLVKVINKNKALRKYDYLINKIAFIDEYEEYITNEKDYHILQMLKQRESHNRIMSILDIGRDNFYSRVKDIVNILYNLQQETDTSYTSDSSDTSYKSYKSYTSD</sequence>
<name>A0A6B5KQR1_STAAU</name>
<evidence type="ECO:0000313" key="2">
    <source>
        <dbReference type="EMBL" id="NEF40904.1"/>
    </source>
</evidence>
<dbReference type="AlphaFoldDB" id="A0A6B5KQR1"/>
<feature type="region of interest" description="Disordered" evidence="1">
    <location>
        <begin position="136"/>
        <end position="156"/>
    </location>
</feature>
<organism evidence="2">
    <name type="scientific">Staphylococcus aureus</name>
    <dbReference type="NCBI Taxonomy" id="1280"/>
    <lineage>
        <taxon>Bacteria</taxon>
        <taxon>Bacillati</taxon>
        <taxon>Bacillota</taxon>
        <taxon>Bacilli</taxon>
        <taxon>Bacillales</taxon>
        <taxon>Staphylococcaceae</taxon>
        <taxon>Staphylococcus</taxon>
    </lineage>
</organism>
<comment type="caution">
    <text evidence="2">The sequence shown here is derived from an EMBL/GenBank/DDBJ whole genome shotgun (WGS) entry which is preliminary data.</text>
</comment>